<organism evidence="1 2">
    <name type="scientific">Sellimonas caecigallum</name>
    <dbReference type="NCBI Taxonomy" id="2592333"/>
    <lineage>
        <taxon>Bacteria</taxon>
        <taxon>Bacillati</taxon>
        <taxon>Bacillota</taxon>
        <taxon>Clostridia</taxon>
        <taxon>Lachnospirales</taxon>
        <taxon>Lachnospiraceae</taxon>
        <taxon>Sellimonas</taxon>
    </lineage>
</organism>
<evidence type="ECO:0000313" key="1">
    <source>
        <dbReference type="EMBL" id="MBY0757825.1"/>
    </source>
</evidence>
<gene>
    <name evidence="1" type="ORF">FLB61_01695</name>
</gene>
<dbReference type="SUPFAM" id="SSF55008">
    <property type="entry name" value="HMA, heavy metal-associated domain"/>
    <property type="match status" value="1"/>
</dbReference>
<dbReference type="Gene3D" id="3.30.70.100">
    <property type="match status" value="1"/>
</dbReference>
<dbReference type="EMBL" id="VIRV01000001">
    <property type="protein sequence ID" value="MBY0757825.1"/>
    <property type="molecule type" value="Genomic_DNA"/>
</dbReference>
<dbReference type="InterPro" id="IPR036163">
    <property type="entry name" value="HMA_dom_sf"/>
</dbReference>
<sequence length="61" mass="6929">MKLNVTGMHCEKCVERITKAMESDGIKGKVSLEENCVYLEDESKMDEMVELLDDLGFEASR</sequence>
<evidence type="ECO:0000313" key="2">
    <source>
        <dbReference type="Proteomes" id="UP000779049"/>
    </source>
</evidence>
<dbReference type="CDD" id="cd00371">
    <property type="entry name" value="HMA"/>
    <property type="match status" value="1"/>
</dbReference>
<dbReference type="RefSeq" id="WP_087200141.1">
    <property type="nucleotide sequence ID" value="NZ_CP173660.1"/>
</dbReference>
<name>A0ABS7L463_9FIRM</name>
<comment type="caution">
    <text evidence="1">The sequence shown here is derived from an EMBL/GenBank/DDBJ whole genome shotgun (WGS) entry which is preliminary data.</text>
</comment>
<dbReference type="Proteomes" id="UP000779049">
    <property type="component" value="Unassembled WGS sequence"/>
</dbReference>
<accession>A0ABS7L463</accession>
<protein>
    <submittedName>
        <fullName evidence="1">Heavy-metal-associated domain-containing protein</fullName>
    </submittedName>
</protein>
<dbReference type="InterPro" id="IPR006121">
    <property type="entry name" value="HMA_dom"/>
</dbReference>
<proteinExistence type="predicted"/>
<reference evidence="1 2" key="1">
    <citation type="journal article" date="2020" name="New Microbes New Infect">
        <title>Sellimonas caecigallum sp. nov., description and genome sequence of a new member of the Sellimonas genus isolated from the cecum of feral chicken.</title>
        <authorList>
            <person name="Wongkuna S."/>
            <person name="Ghimire S."/>
            <person name="Antony L."/>
            <person name="Chankhamhaengdecha S."/>
            <person name="Janvilisri T."/>
            <person name="Scaria J."/>
        </authorList>
    </citation>
    <scope>NUCLEOTIDE SEQUENCE [LARGE SCALE GENOMIC DNA]</scope>
    <source>
        <strain evidence="1 2">SW451</strain>
    </source>
</reference>
<keyword evidence="2" id="KW-1185">Reference proteome</keyword>